<evidence type="ECO:0000313" key="8">
    <source>
        <dbReference type="Proteomes" id="UP001519363"/>
    </source>
</evidence>
<comment type="caution">
    <text evidence="7">The sequence shown here is derived from an EMBL/GenBank/DDBJ whole genome shotgun (WGS) entry which is preliminary data.</text>
</comment>
<name>A0ABS5AGL7_9PSEU</name>
<sequence length="413" mass="43094">MTTTVPDALAEPVERVSGGWITALTGAVLGVWAVHFGPVQVLLLGQAEHFAPSDKEGLFGLTAGIGGLVGMIATILVGFASDRTTSKFGRRRPWIVAGAVLGSVSLVALGNAGSVAVMIIAWCGVQTAFGAMLAGLLASIPDRVPVLQRGLVGGWIGFAQTIGGLVGIIIATSIKPAMTSYVVLAVLLVLLALPFVLRSAEAVLRREQRPPGGVGALLSGFYVSPSKHPDFAWALLNRLLMNLGFVMGTLYTLYILQDVIRSEHPQEDLLLVTLLNAVVMVPAAIFIGGRSDKARKRKKFIFVSGLVVTLSSVMLVPTITWPLLLASTVVLAVSFGAFVAVDTALLTEVLPAAEHRAKDLGVINISHGIPQVVGPLVATAVLGNLGGYAGLFAVSGVLTLIGSFLIFRIRSVA</sequence>
<feature type="transmembrane region" description="Helical" evidence="5">
    <location>
        <begin position="119"/>
        <end position="140"/>
    </location>
</feature>
<dbReference type="RefSeq" id="WP_209707215.1">
    <property type="nucleotide sequence ID" value="NZ_JAGIOO010000001.1"/>
</dbReference>
<dbReference type="EMBL" id="JAGIOO010000001">
    <property type="protein sequence ID" value="MBP2475491.1"/>
    <property type="molecule type" value="Genomic_DNA"/>
</dbReference>
<dbReference type="Pfam" id="PF07690">
    <property type="entry name" value="MFS_1"/>
    <property type="match status" value="1"/>
</dbReference>
<evidence type="ECO:0000256" key="2">
    <source>
        <dbReference type="ARBA" id="ARBA00022692"/>
    </source>
</evidence>
<organism evidence="7 8">
    <name type="scientific">Crossiella equi</name>
    <dbReference type="NCBI Taxonomy" id="130796"/>
    <lineage>
        <taxon>Bacteria</taxon>
        <taxon>Bacillati</taxon>
        <taxon>Actinomycetota</taxon>
        <taxon>Actinomycetes</taxon>
        <taxon>Pseudonocardiales</taxon>
        <taxon>Pseudonocardiaceae</taxon>
        <taxon>Crossiella</taxon>
    </lineage>
</organism>
<keyword evidence="2 5" id="KW-0812">Transmembrane</keyword>
<dbReference type="Proteomes" id="UP001519363">
    <property type="component" value="Unassembled WGS sequence"/>
</dbReference>
<feature type="transmembrane region" description="Helical" evidence="5">
    <location>
        <begin position="329"/>
        <end position="350"/>
    </location>
</feature>
<dbReference type="InterPro" id="IPR020846">
    <property type="entry name" value="MFS_dom"/>
</dbReference>
<feature type="domain" description="Major facilitator superfamily (MFS) profile" evidence="6">
    <location>
        <begin position="230"/>
        <end position="413"/>
    </location>
</feature>
<evidence type="ECO:0000256" key="3">
    <source>
        <dbReference type="ARBA" id="ARBA00022989"/>
    </source>
</evidence>
<evidence type="ECO:0000256" key="1">
    <source>
        <dbReference type="ARBA" id="ARBA00004651"/>
    </source>
</evidence>
<feature type="transmembrane region" description="Helical" evidence="5">
    <location>
        <begin position="178"/>
        <end position="197"/>
    </location>
</feature>
<keyword evidence="4 5" id="KW-0472">Membrane</keyword>
<feature type="transmembrane region" description="Helical" evidence="5">
    <location>
        <begin position="269"/>
        <end position="288"/>
    </location>
</feature>
<gene>
    <name evidence="7" type="ORF">JOF53_004363</name>
</gene>
<feature type="transmembrane region" description="Helical" evidence="5">
    <location>
        <begin position="239"/>
        <end position="257"/>
    </location>
</feature>
<comment type="subcellular location">
    <subcellularLocation>
        <location evidence="1">Cell membrane</location>
        <topology evidence="1">Multi-pass membrane protein</topology>
    </subcellularLocation>
</comment>
<evidence type="ECO:0000313" key="7">
    <source>
        <dbReference type="EMBL" id="MBP2475491.1"/>
    </source>
</evidence>
<dbReference type="Gene3D" id="1.20.1250.20">
    <property type="entry name" value="MFS general substrate transporter like domains"/>
    <property type="match status" value="1"/>
</dbReference>
<dbReference type="InterPro" id="IPR036259">
    <property type="entry name" value="MFS_trans_sf"/>
</dbReference>
<protein>
    <submittedName>
        <fullName evidence="7">MFS family permease</fullName>
    </submittedName>
</protein>
<proteinExistence type="predicted"/>
<feature type="transmembrane region" description="Helical" evidence="5">
    <location>
        <begin position="152"/>
        <end position="172"/>
    </location>
</feature>
<dbReference type="InterPro" id="IPR011701">
    <property type="entry name" value="MFS"/>
</dbReference>
<evidence type="ECO:0000256" key="5">
    <source>
        <dbReference type="SAM" id="Phobius"/>
    </source>
</evidence>
<evidence type="ECO:0000256" key="4">
    <source>
        <dbReference type="ARBA" id="ARBA00023136"/>
    </source>
</evidence>
<feature type="transmembrane region" description="Helical" evidence="5">
    <location>
        <begin position="20"/>
        <end position="38"/>
    </location>
</feature>
<feature type="transmembrane region" description="Helical" evidence="5">
    <location>
        <begin position="362"/>
        <end position="382"/>
    </location>
</feature>
<keyword evidence="3 5" id="KW-1133">Transmembrane helix</keyword>
<dbReference type="SUPFAM" id="SSF103473">
    <property type="entry name" value="MFS general substrate transporter"/>
    <property type="match status" value="1"/>
</dbReference>
<feature type="transmembrane region" description="Helical" evidence="5">
    <location>
        <begin position="93"/>
        <end position="113"/>
    </location>
</feature>
<evidence type="ECO:0000259" key="6">
    <source>
        <dbReference type="PROSITE" id="PS50850"/>
    </source>
</evidence>
<dbReference type="PROSITE" id="PS50850">
    <property type="entry name" value="MFS"/>
    <property type="match status" value="1"/>
</dbReference>
<feature type="transmembrane region" description="Helical" evidence="5">
    <location>
        <begin position="300"/>
        <end position="323"/>
    </location>
</feature>
<accession>A0ABS5AGL7</accession>
<dbReference type="PANTHER" id="PTHR23528">
    <property type="match status" value="1"/>
</dbReference>
<feature type="transmembrane region" description="Helical" evidence="5">
    <location>
        <begin position="388"/>
        <end position="407"/>
    </location>
</feature>
<dbReference type="PANTHER" id="PTHR23528:SF1">
    <property type="entry name" value="MAJOR FACILITATOR SUPERFAMILY (MFS) PROFILE DOMAIN-CONTAINING PROTEIN"/>
    <property type="match status" value="1"/>
</dbReference>
<feature type="transmembrane region" description="Helical" evidence="5">
    <location>
        <begin position="58"/>
        <end position="81"/>
    </location>
</feature>
<keyword evidence="8" id="KW-1185">Reference proteome</keyword>
<reference evidence="7 8" key="1">
    <citation type="submission" date="2021-03" db="EMBL/GenBank/DDBJ databases">
        <title>Sequencing the genomes of 1000 actinobacteria strains.</title>
        <authorList>
            <person name="Klenk H.-P."/>
        </authorList>
    </citation>
    <scope>NUCLEOTIDE SEQUENCE [LARGE SCALE GENOMIC DNA]</scope>
    <source>
        <strain evidence="7 8">DSM 44580</strain>
    </source>
</reference>